<protein>
    <recommendedName>
        <fullName evidence="4">Integral membrane protein</fullName>
    </recommendedName>
</protein>
<name>A0ABP4AXV0_9ACTN</name>
<feature type="transmembrane region" description="Helical" evidence="1">
    <location>
        <begin position="46"/>
        <end position="66"/>
    </location>
</feature>
<feature type="transmembrane region" description="Helical" evidence="1">
    <location>
        <begin position="142"/>
        <end position="160"/>
    </location>
</feature>
<keyword evidence="1" id="KW-0812">Transmembrane</keyword>
<evidence type="ECO:0008006" key="4">
    <source>
        <dbReference type="Google" id="ProtNLM"/>
    </source>
</evidence>
<keyword evidence="3" id="KW-1185">Reference proteome</keyword>
<dbReference type="EMBL" id="BAAAHK010000007">
    <property type="protein sequence ID" value="GAA0942900.1"/>
    <property type="molecule type" value="Genomic_DNA"/>
</dbReference>
<evidence type="ECO:0000256" key="1">
    <source>
        <dbReference type="SAM" id="Phobius"/>
    </source>
</evidence>
<organism evidence="2 3">
    <name type="scientific">Kribbella koreensis</name>
    <dbReference type="NCBI Taxonomy" id="57909"/>
    <lineage>
        <taxon>Bacteria</taxon>
        <taxon>Bacillati</taxon>
        <taxon>Actinomycetota</taxon>
        <taxon>Actinomycetes</taxon>
        <taxon>Propionibacteriales</taxon>
        <taxon>Kribbellaceae</taxon>
        <taxon>Kribbella</taxon>
    </lineage>
</organism>
<keyword evidence="1" id="KW-0472">Membrane</keyword>
<dbReference type="Proteomes" id="UP001500542">
    <property type="component" value="Unassembled WGS sequence"/>
</dbReference>
<gene>
    <name evidence="2" type="ORF">GCM10009554_35830</name>
</gene>
<evidence type="ECO:0000313" key="2">
    <source>
        <dbReference type="EMBL" id="GAA0942900.1"/>
    </source>
</evidence>
<comment type="caution">
    <text evidence="2">The sequence shown here is derived from an EMBL/GenBank/DDBJ whole genome shotgun (WGS) entry which is preliminary data.</text>
</comment>
<proteinExistence type="predicted"/>
<feature type="transmembrane region" description="Helical" evidence="1">
    <location>
        <begin position="86"/>
        <end position="106"/>
    </location>
</feature>
<feature type="transmembrane region" description="Helical" evidence="1">
    <location>
        <begin position="118"/>
        <end position="136"/>
    </location>
</feature>
<accession>A0ABP4AXV0</accession>
<sequence length="163" mass="16746">MAQLAVLPPRPTVSVDHAPHEALSDFIYARPPRERRLVALARRTTVALWLLLAVGIFCCVELLAIMDSASGCGGAACSVATFGGHPLVTLVLAAVGTSGLLVAAAFTRGFTRASGNAFWLTVPAGLTLASVAGLLAVFVATALILITAILAVTVCCAFFADHS</sequence>
<evidence type="ECO:0000313" key="3">
    <source>
        <dbReference type="Proteomes" id="UP001500542"/>
    </source>
</evidence>
<reference evidence="3" key="1">
    <citation type="journal article" date="2019" name="Int. J. Syst. Evol. Microbiol.">
        <title>The Global Catalogue of Microorganisms (GCM) 10K type strain sequencing project: providing services to taxonomists for standard genome sequencing and annotation.</title>
        <authorList>
            <consortium name="The Broad Institute Genomics Platform"/>
            <consortium name="The Broad Institute Genome Sequencing Center for Infectious Disease"/>
            <person name="Wu L."/>
            <person name="Ma J."/>
        </authorList>
    </citation>
    <scope>NUCLEOTIDE SEQUENCE [LARGE SCALE GENOMIC DNA]</scope>
    <source>
        <strain evidence="3">JCM 10977</strain>
    </source>
</reference>
<keyword evidence="1" id="KW-1133">Transmembrane helix</keyword>